<reference evidence="2" key="1">
    <citation type="submission" date="2024-06" db="EMBL/GenBank/DDBJ databases">
        <authorList>
            <person name="Sahani V.S."/>
            <person name="Rajnandini D.D."/>
            <person name="Zdgiebloski S.Z."/>
            <person name="Agrawal S.A."/>
        </authorList>
    </citation>
    <scope>NUCLEOTIDE SEQUENCE</scope>
</reference>
<evidence type="ECO:0000313" key="2">
    <source>
        <dbReference type="EMBL" id="XCG97488.1"/>
    </source>
</evidence>
<gene>
    <name evidence="2" type="ORF">JABBERWOCK_95</name>
</gene>
<dbReference type="EMBL" id="PP883967">
    <property type="protein sequence ID" value="XCG97488.1"/>
    <property type="molecule type" value="Genomic_DNA"/>
</dbReference>
<accession>A0AAU8EG34</accession>
<keyword evidence="1" id="KW-0175">Coiled coil</keyword>
<evidence type="ECO:0000256" key="1">
    <source>
        <dbReference type="SAM" id="Coils"/>
    </source>
</evidence>
<evidence type="ECO:0008006" key="3">
    <source>
        <dbReference type="Google" id="ProtNLM"/>
    </source>
</evidence>
<dbReference type="Gene3D" id="2.60.120.260">
    <property type="entry name" value="Galactose-binding domain-like"/>
    <property type="match status" value="1"/>
</dbReference>
<name>A0AAU8EG34_9CAUD</name>
<feature type="coiled-coil region" evidence="1">
    <location>
        <begin position="559"/>
        <end position="592"/>
    </location>
</feature>
<protein>
    <recommendedName>
        <fullName evidence="3">Tail fiber protein</fullName>
    </recommendedName>
</protein>
<proteinExistence type="predicted"/>
<organism evidence="2">
    <name type="scientific">Bacillus phage Jabberwock</name>
    <dbReference type="NCBI Taxonomy" id="3163548"/>
    <lineage>
        <taxon>Viruses</taxon>
        <taxon>Duplodnaviria</taxon>
        <taxon>Heunggongvirae</taxon>
        <taxon>Uroviricota</taxon>
        <taxon>Caudoviricetes</taxon>
    </lineage>
</organism>
<sequence length="2039" mass="226504">MIISMSEHEYSPLSGMRFQSQLSKEMKRAYKEGDNIVTLSFAEVIKVNYKYNTVDVITTKHKNSTTKNPNDNGKYSARLPIQFGGRTPQGNVYGTNTLVTVGSRVLIGFVEGNKDNPIVLNIYGAVDNQSMLTRTTMTGGDESDEGVQRELWQLFNLYPSMTYTNVDGRGNREVTFSGKSFLYVTDSDQNNEYVQDEAFDYMDLPSSRYANGELIEPESPSSPTILYVHQGVYEKHRFTIFIKSDGTFRMGSRNASGHGITYQQMNTDGSFSIVKKNDTTNPEEESYDQSSMEILKNGNVLLQNPKHKFEITDDGILVDGKKLSEIGGGGSGENPEYEEAIRQINKTIETMSVTMKSIEGGLETKVEKNTYEIDLDEIKGAQDALLAEIKAIIATLKVALEDLRTFIGSGFPDGKVTDARKIELNKKMQTIDASKTVLDGKYAEVMADPFLSDTLKNTLKISKDRVDGYHQALHNVIDASITDGTITAQEKTDINTAITNYVTSLNNIEPVFTSSIEASIVERIKEAVENPVNYTNKEMKKQSAIFTQLFNAISMKVSTEELTSQVQDLEVKMATKEEQKELVNEIDRVDQKVNGALSNLPYRVEVTSTNGTVFVNDFIDSVVSARFYKGADDITSTVGIGDIIWLRVSDDQAGDTAWNNNHKGIGNSFRLSVNDVRDRATFFCSYKTPPVATGSITVANLKDISVSKTEPTNPRQGTMWYNMTDGKLYVYMDGKWQFSADGLDFNIRNLLTNSRDCTGGGWSFQSASRTNSQYQGTYIIETAANWGSADYACSDLFTRGVVAANDEVTFCVLARLTGATGVTRNLSFFCEQSPASGTVVGSVTTEWQPFYITFKMLAAMNTAGSKMRFEVGDLTSANLKLQLCSHILVKGNTQVNWVPAPEDTQRDIDNINKDVGDIRTNVDSLGDDKKLTRFERSLIRSYLADITGTYYNPTDVPIALTEIDKPAYGKGKLYSIRQQARNIGLDTSKSPYYKKLGDAYTALIAYLNGFTPKPWDVTSSAIIDIPDRVVWNQKWNDYYNFYSLFEIEVQDRQKEYTEQQVQEMKKDTIAAISTAGNYDTVPFANPVTVTPPIATLGLPEFQGNHQDSWDWNGRNYILQSDVAYSWTGKMNDNGFSTKQLSKESVAMFDKQRVTMSLAYKLTNVVYGTVNPWVGMQLTVEYTDGTKEYPTCIGGKADGSPTTSDFVRRAGTYQINAAKSIRSLSIMLGGRDLTGTVEIKEYKIEVANKTVDQVVWTQAPEDVWGKVGRRIRPVTNPMFSSGTNLTILGMFYGNGTVNDKFAWDTSGTPVKTRYWVDGDLNDKQSWTYFTKGFNTDSVNKVIKGSGKNEYPILFDDTVENRIGRSTIAFFDDYVILTCTDGSDAFYQLGDYNMSLHGFSLGETITFSADVNCDIAGAYMSTWISDGTNWIESRGDVGGLNTWQRLKHTFTLPANTKGLFFRIYFPRTANANTKKLRIKNVQIERGSNSTPFVSANKQTFKKVKADGATYAAIGNMSEVVVKHDGKLLLRDGNVQEADSMGANATTGTLYIAIADVDSGWADAYTPTVEEIKAYFLGWRMCNGQFNGLYVSGGKVWYPHGDKNLDRAVTGRATAPTEASPSIKDNSIRPYQFLYRLVDPIQEEVSFDGILELLPKANVVTTYYPTWTSPILAGTIKYGINLATVNQDTRYIVPTMMKRIASAEQKITDEAITSTVVNSREYTLGMKSKADSSDLGNYATKDELANVDKGVNDRIQGEIDKIDFSPFAEKSQLEQTARDWNAKFSAANGMNTIKNSIGFSGTDFWDMFQVNTTVETISNSALDSLGLGSGFYFRKDGKNKGITQKVKVIPNQPYTLGFYLNKMTKGAKGDQTYRFWIQVMNSAGTITHQIDDNSDKTTNGLEGSYLTFTPLEDTITVRFVSYANVEAIVSGIMLNIGDIPLQWTLATGELYNTNVRMNLNGLRVAQLDANGAEVGYTQITPSEFAGFYKNSNGGYEKVFYLNGDETVTKKLKATQEITMGNIKIIDVTSTDITGWAFVPTVK</sequence>